<dbReference type="AlphaFoldDB" id="A0A381VNA7"/>
<protein>
    <submittedName>
        <fullName evidence="2">Uncharacterized protein</fullName>
    </submittedName>
</protein>
<evidence type="ECO:0000313" key="2">
    <source>
        <dbReference type="EMBL" id="SVA41762.1"/>
    </source>
</evidence>
<accession>A0A381VNA7</accession>
<dbReference type="GO" id="GO:0016020">
    <property type="term" value="C:membrane"/>
    <property type="evidence" value="ECO:0007669"/>
    <property type="project" value="InterPro"/>
</dbReference>
<dbReference type="PROSITE" id="PS50895">
    <property type="entry name" value="SURF1"/>
    <property type="match status" value="1"/>
</dbReference>
<feature type="transmembrane region" description="Helical" evidence="1">
    <location>
        <begin position="6"/>
        <end position="22"/>
    </location>
</feature>
<name>A0A381VNA7_9ZZZZ</name>
<gene>
    <name evidence="2" type="ORF">METZ01_LOCUS94616</name>
</gene>
<dbReference type="EMBL" id="UINC01009308">
    <property type="protein sequence ID" value="SVA41762.1"/>
    <property type="molecule type" value="Genomic_DNA"/>
</dbReference>
<keyword evidence="1" id="KW-0472">Membrane</keyword>
<reference evidence="2" key="1">
    <citation type="submission" date="2018-05" db="EMBL/GenBank/DDBJ databases">
        <authorList>
            <person name="Lanie J.A."/>
            <person name="Ng W.-L."/>
            <person name="Kazmierczak K.M."/>
            <person name="Andrzejewski T.M."/>
            <person name="Davidsen T.M."/>
            <person name="Wayne K.J."/>
            <person name="Tettelin H."/>
            <person name="Glass J.I."/>
            <person name="Rusch D."/>
            <person name="Podicherti R."/>
            <person name="Tsui H.-C.T."/>
            <person name="Winkler M.E."/>
        </authorList>
    </citation>
    <scope>NUCLEOTIDE SEQUENCE</scope>
</reference>
<feature type="transmembrane region" description="Helical" evidence="1">
    <location>
        <begin position="77"/>
        <end position="96"/>
    </location>
</feature>
<dbReference type="InterPro" id="IPR002994">
    <property type="entry name" value="Surf1/Shy1"/>
</dbReference>
<evidence type="ECO:0000256" key="1">
    <source>
        <dbReference type="SAM" id="Phobius"/>
    </source>
</evidence>
<keyword evidence="1" id="KW-0812">Transmembrane</keyword>
<proteinExistence type="predicted"/>
<feature type="transmembrane region" description="Helical" evidence="1">
    <location>
        <begin position="29"/>
        <end position="49"/>
    </location>
</feature>
<keyword evidence="1" id="KW-1133">Transmembrane helix</keyword>
<organism evidence="2">
    <name type="scientific">marine metagenome</name>
    <dbReference type="NCBI Taxonomy" id="408172"/>
    <lineage>
        <taxon>unclassified sequences</taxon>
        <taxon>metagenomes</taxon>
        <taxon>ecological metagenomes</taxon>
    </lineage>
</organism>
<sequence>MSYVVAWFVLASAGGVLAWLMWRSLRRYGLFAGLTASLVLVWALTPLALNESEYAPAFIALLFRLFLERGADASTPATVLFFPTLAVLVVFVGLYIRKQIGGGSSRLVRSKSIKWKE</sequence>